<comment type="subcellular location">
    <subcellularLocation>
        <location evidence="1">Membrane</location>
        <topology evidence="1">Multi-pass membrane protein</topology>
    </subcellularLocation>
</comment>
<evidence type="ECO:0000259" key="7">
    <source>
        <dbReference type="Pfam" id="PF06664"/>
    </source>
</evidence>
<dbReference type="VEuPathDB" id="AmoebaDB:EIN_048310"/>
<dbReference type="InterPro" id="IPR040416">
    <property type="entry name" value="TMEM181"/>
</dbReference>
<dbReference type="PANTHER" id="PTHR31918">
    <property type="entry name" value="TRANSMEMBRANE PROTEIN 181"/>
    <property type="match status" value="1"/>
</dbReference>
<feature type="transmembrane region" description="Helical" evidence="6">
    <location>
        <begin position="213"/>
        <end position="233"/>
    </location>
</feature>
<feature type="transmembrane region" description="Helical" evidence="6">
    <location>
        <begin position="313"/>
        <end position="334"/>
    </location>
</feature>
<gene>
    <name evidence="8" type="ORF">EIN_048310</name>
</gene>
<evidence type="ECO:0000313" key="9">
    <source>
        <dbReference type="Proteomes" id="UP000014680"/>
    </source>
</evidence>
<feature type="region of interest" description="Disordered" evidence="5">
    <location>
        <begin position="473"/>
        <end position="493"/>
    </location>
</feature>
<dbReference type="InterPro" id="IPR047843">
    <property type="entry name" value="WLS-like_TM"/>
</dbReference>
<evidence type="ECO:0000256" key="6">
    <source>
        <dbReference type="SAM" id="Phobius"/>
    </source>
</evidence>
<feature type="transmembrane region" description="Helical" evidence="6">
    <location>
        <begin position="273"/>
        <end position="301"/>
    </location>
</feature>
<dbReference type="GO" id="GO:0016020">
    <property type="term" value="C:membrane"/>
    <property type="evidence" value="ECO:0007669"/>
    <property type="project" value="UniProtKB-SubCell"/>
</dbReference>
<dbReference type="Proteomes" id="UP000014680">
    <property type="component" value="Unassembled WGS sequence"/>
</dbReference>
<dbReference type="Pfam" id="PF06664">
    <property type="entry name" value="WLS-like_TM"/>
    <property type="match status" value="1"/>
</dbReference>
<dbReference type="PANTHER" id="PTHR31918:SF1">
    <property type="entry name" value="TRANSMEMBRANE PROTEIN 181"/>
    <property type="match status" value="1"/>
</dbReference>
<keyword evidence="9" id="KW-1185">Reference proteome</keyword>
<keyword evidence="3 6" id="KW-1133">Transmembrane helix</keyword>
<feature type="transmembrane region" description="Helical" evidence="6">
    <location>
        <begin position="354"/>
        <end position="373"/>
    </location>
</feature>
<sequence length="493" mass="57446">MNNSGILNTNKEQRLLLTTISKIGFFILFIVFGSLVGVSLFVSFNAPRPWEWFTMSSWRCAGADSTFSKNCKGIDLLEKSNKITIQLGPYSIFNQESRLEYYFMKKNTKRDMVVDGTVKFKYTLYGTSVLNQPNQVIDPKKVKKIEDKTIETRVHCKASNMQCETSFISSEIYLDYPIYLIELSVVNENVKDSVADMLFKTTNVTSTYTIFELFWRLVFIIFSCLCTIVYLWANRSIPQEKWSHEQKWTVVLLTFLIWENNPLFPYEFLMDNAFYLFVNSVIDTVFICFLMFYVLIMFDALRKPIKQRMTLKFYVPRALLCGLLFVFILINFMYNKTRKIYSPTMTGSKDPVNIVVSLGIMILLVIYLFWLVFSIIRSFSEVRKLGTTGYRVQVYGLFTIFILLLYVSLLLSVFFMGYRNNAVVSLTTIAFVNFYCMVLAILYLPSSSGDEKKEERARIVKLDDEEMDLKVEGYDDEDQVQEQEKGDEVVIEQ</sequence>
<feature type="transmembrane region" description="Helical" evidence="6">
    <location>
        <begin position="23"/>
        <end position="46"/>
    </location>
</feature>
<keyword evidence="2 6" id="KW-0812">Transmembrane</keyword>
<dbReference type="RefSeq" id="XP_004261259.1">
    <property type="nucleotide sequence ID" value="XM_004261211.1"/>
</dbReference>
<feature type="compositionally biased region" description="Basic and acidic residues" evidence="5">
    <location>
        <begin position="482"/>
        <end position="493"/>
    </location>
</feature>
<feature type="transmembrane region" description="Helical" evidence="6">
    <location>
        <begin position="394"/>
        <end position="416"/>
    </location>
</feature>
<evidence type="ECO:0000313" key="8">
    <source>
        <dbReference type="EMBL" id="ELP94488.1"/>
    </source>
</evidence>
<keyword evidence="4 6" id="KW-0472">Membrane</keyword>
<dbReference type="OMA" id="CTNGSHI"/>
<organism evidence="8 9">
    <name type="scientific">Entamoeba invadens IP1</name>
    <dbReference type="NCBI Taxonomy" id="370355"/>
    <lineage>
        <taxon>Eukaryota</taxon>
        <taxon>Amoebozoa</taxon>
        <taxon>Evosea</taxon>
        <taxon>Archamoebae</taxon>
        <taxon>Mastigamoebida</taxon>
        <taxon>Entamoebidae</taxon>
        <taxon>Entamoeba</taxon>
    </lineage>
</organism>
<dbReference type="EMBL" id="KB206215">
    <property type="protein sequence ID" value="ELP94488.1"/>
    <property type="molecule type" value="Genomic_DNA"/>
</dbReference>
<dbReference type="GeneID" id="14893401"/>
<proteinExistence type="predicted"/>
<dbReference type="AlphaFoldDB" id="A0A0A1UDG4"/>
<feature type="domain" description="Wntless-like transmembrane" evidence="7">
    <location>
        <begin position="206"/>
        <end position="446"/>
    </location>
</feature>
<protein>
    <submittedName>
        <fullName evidence="8">Transmembrane protein, putative</fullName>
    </submittedName>
</protein>
<evidence type="ECO:0000256" key="3">
    <source>
        <dbReference type="ARBA" id="ARBA00022989"/>
    </source>
</evidence>
<dbReference type="GO" id="GO:0015643">
    <property type="term" value="F:toxic substance binding"/>
    <property type="evidence" value="ECO:0007669"/>
    <property type="project" value="InterPro"/>
</dbReference>
<reference evidence="8 9" key="1">
    <citation type="submission" date="2012-10" db="EMBL/GenBank/DDBJ databases">
        <authorList>
            <person name="Zafar N."/>
            <person name="Inman J."/>
            <person name="Hall N."/>
            <person name="Lorenzi H."/>
            <person name="Caler E."/>
        </authorList>
    </citation>
    <scope>NUCLEOTIDE SEQUENCE [LARGE SCALE GENOMIC DNA]</scope>
    <source>
        <strain evidence="8 9">IP1</strain>
    </source>
</reference>
<evidence type="ECO:0000256" key="2">
    <source>
        <dbReference type="ARBA" id="ARBA00022692"/>
    </source>
</evidence>
<dbReference type="OrthoDB" id="28186at2759"/>
<feature type="transmembrane region" description="Helical" evidence="6">
    <location>
        <begin position="422"/>
        <end position="444"/>
    </location>
</feature>
<evidence type="ECO:0000256" key="5">
    <source>
        <dbReference type="SAM" id="MobiDB-lite"/>
    </source>
</evidence>
<accession>A0A0A1UDG4</accession>
<name>A0A0A1UDG4_ENTIV</name>
<evidence type="ECO:0000256" key="4">
    <source>
        <dbReference type="ARBA" id="ARBA00023136"/>
    </source>
</evidence>
<evidence type="ECO:0000256" key="1">
    <source>
        <dbReference type="ARBA" id="ARBA00004141"/>
    </source>
</evidence>
<dbReference type="KEGG" id="eiv:EIN_048310"/>